<feature type="domain" description="NlpC/P60" evidence="7">
    <location>
        <begin position="163"/>
        <end position="273"/>
    </location>
</feature>
<comment type="similarity">
    <text evidence="1">Belongs to the peptidase C40 family.</text>
</comment>
<feature type="chain" id="PRO_5030132098" evidence="6">
    <location>
        <begin position="31"/>
        <end position="273"/>
    </location>
</feature>
<feature type="signal peptide" evidence="6">
    <location>
        <begin position="1"/>
        <end position="30"/>
    </location>
</feature>
<dbReference type="Pfam" id="PF00877">
    <property type="entry name" value="NLPC_P60"/>
    <property type="match status" value="1"/>
</dbReference>
<dbReference type="PROSITE" id="PS51935">
    <property type="entry name" value="NLPC_P60"/>
    <property type="match status" value="1"/>
</dbReference>
<dbReference type="InterPro" id="IPR038765">
    <property type="entry name" value="Papain-like_cys_pep_sf"/>
</dbReference>
<proteinExistence type="inferred from homology"/>
<accession>A0A5J5E4D4</accession>
<feature type="region of interest" description="Disordered" evidence="5">
    <location>
        <begin position="100"/>
        <end position="161"/>
    </location>
</feature>
<evidence type="ECO:0000256" key="5">
    <source>
        <dbReference type="SAM" id="MobiDB-lite"/>
    </source>
</evidence>
<evidence type="ECO:0000313" key="10">
    <source>
        <dbReference type="Proteomes" id="UP000345527"/>
    </source>
</evidence>
<reference evidence="10 11" key="1">
    <citation type="journal article" date="2019" name="Syst. Appl. Microbiol.">
        <title>Characterization of Bifidobacterium species in feaces of the Egyptian fruit bat: Description of B. vespertilionis sp. nov. and B. rousetti sp. nov.</title>
        <authorList>
            <person name="Modesto M."/>
            <person name="Satti M."/>
            <person name="Watanabe K."/>
            <person name="Puglisi E."/>
            <person name="Morelli L."/>
            <person name="Huang C.-H."/>
            <person name="Liou J.-S."/>
            <person name="Miyashita M."/>
            <person name="Tamura T."/>
            <person name="Saito S."/>
            <person name="Mori K."/>
            <person name="Huang L."/>
            <person name="Sciavilla P."/>
            <person name="Sandri C."/>
            <person name="Spiezio C."/>
            <person name="Vitali F."/>
            <person name="Cavalieri D."/>
            <person name="Perpetuini G."/>
            <person name="Tofalo R."/>
            <person name="Bonetti A."/>
            <person name="Arita M."/>
            <person name="Mattarelli P."/>
        </authorList>
    </citation>
    <scope>NUCLEOTIDE SEQUENCE [LARGE SCALE GENOMIC DNA]</scope>
    <source>
        <strain evidence="8 11">RST16</strain>
        <strain evidence="9 10">RST8</strain>
    </source>
</reference>
<evidence type="ECO:0000313" key="11">
    <source>
        <dbReference type="Proteomes" id="UP000374630"/>
    </source>
</evidence>
<dbReference type="InterPro" id="IPR051202">
    <property type="entry name" value="Peptidase_C40"/>
</dbReference>
<keyword evidence="4" id="KW-0788">Thiol protease</keyword>
<keyword evidence="6" id="KW-0732">Signal</keyword>
<organism evidence="9 10">
    <name type="scientific">Bifidobacterium vespertilionis</name>
    <dbReference type="NCBI Taxonomy" id="2562524"/>
    <lineage>
        <taxon>Bacteria</taxon>
        <taxon>Bacillati</taxon>
        <taxon>Actinomycetota</taxon>
        <taxon>Actinomycetes</taxon>
        <taxon>Bifidobacteriales</taxon>
        <taxon>Bifidobacteriaceae</taxon>
        <taxon>Bifidobacterium</taxon>
    </lineage>
</organism>
<dbReference type="Gene3D" id="3.90.1720.10">
    <property type="entry name" value="endopeptidase domain like (from Nostoc punctiforme)"/>
    <property type="match status" value="1"/>
</dbReference>
<protein>
    <submittedName>
        <fullName evidence="9">NlpC/P60 family protein</fullName>
    </submittedName>
</protein>
<evidence type="ECO:0000259" key="7">
    <source>
        <dbReference type="PROSITE" id="PS51935"/>
    </source>
</evidence>
<dbReference type="EMBL" id="RZOA01000005">
    <property type="protein sequence ID" value="KAA8823980.1"/>
    <property type="molecule type" value="Genomic_DNA"/>
</dbReference>
<comment type="caution">
    <text evidence="9">The sequence shown here is derived from an EMBL/GenBank/DDBJ whole genome shotgun (WGS) entry which is preliminary data.</text>
</comment>
<gene>
    <name evidence="9" type="ORF">EM848_04040</name>
    <name evidence="8" type="ORF">EMO90_06610</name>
</gene>
<dbReference type="PANTHER" id="PTHR47053:SF1">
    <property type="entry name" value="MUREIN DD-ENDOPEPTIDASE MEPH-RELATED"/>
    <property type="match status" value="1"/>
</dbReference>
<evidence type="ECO:0000256" key="4">
    <source>
        <dbReference type="ARBA" id="ARBA00022807"/>
    </source>
</evidence>
<dbReference type="SUPFAM" id="SSF54001">
    <property type="entry name" value="Cysteine proteinases"/>
    <property type="match status" value="1"/>
</dbReference>
<keyword evidence="11" id="KW-1185">Reference proteome</keyword>
<evidence type="ECO:0000313" key="9">
    <source>
        <dbReference type="EMBL" id="KAA8823980.1"/>
    </source>
</evidence>
<evidence type="ECO:0000256" key="2">
    <source>
        <dbReference type="ARBA" id="ARBA00022670"/>
    </source>
</evidence>
<evidence type="ECO:0000256" key="1">
    <source>
        <dbReference type="ARBA" id="ARBA00007074"/>
    </source>
</evidence>
<dbReference type="OrthoDB" id="9815778at2"/>
<evidence type="ECO:0000256" key="6">
    <source>
        <dbReference type="SAM" id="SignalP"/>
    </source>
</evidence>
<sequence length="273" mass="28100">MKMNQRVKASIATVIVAGSLFSFTVPMANAAEDAGTVTSARSFPKLNATKVDLLVESASVAADDSTSYGGVESLNVPQTKSQAEIDAEAKAKAEAEAKAQAAAQAASRASSRQSLNSNTNSNNASSNSTSSSNNGTNSSSNTNKGTASGTSGTSQSTGSTSVSGNTAALIAYALQFQGVPYVIGGTTPSGWDCSGFTSYVYGHFGISLSRTTDGQRGAGTRVSDPQPGDLMWKPGHVGIYIGNGKMVHATKPGDVTKVASTNWYSGWEYYRVM</sequence>
<keyword evidence="2" id="KW-0645">Protease</keyword>
<evidence type="ECO:0000313" key="8">
    <source>
        <dbReference type="EMBL" id="KAA8820220.1"/>
    </source>
</evidence>
<dbReference type="InterPro" id="IPR000064">
    <property type="entry name" value="NLP_P60_dom"/>
</dbReference>
<dbReference type="Proteomes" id="UP000345527">
    <property type="component" value="Unassembled WGS sequence"/>
</dbReference>
<name>A0A5J5E4D4_9BIFI</name>
<keyword evidence="3" id="KW-0378">Hydrolase</keyword>
<dbReference type="PANTHER" id="PTHR47053">
    <property type="entry name" value="MUREIN DD-ENDOPEPTIDASE MEPH-RELATED"/>
    <property type="match status" value="1"/>
</dbReference>
<dbReference type="EMBL" id="RZNZ01000008">
    <property type="protein sequence ID" value="KAA8820220.1"/>
    <property type="molecule type" value="Genomic_DNA"/>
</dbReference>
<dbReference type="GO" id="GO:0006508">
    <property type="term" value="P:proteolysis"/>
    <property type="evidence" value="ECO:0007669"/>
    <property type="project" value="UniProtKB-KW"/>
</dbReference>
<dbReference type="Proteomes" id="UP000374630">
    <property type="component" value="Unassembled WGS sequence"/>
</dbReference>
<evidence type="ECO:0000256" key="3">
    <source>
        <dbReference type="ARBA" id="ARBA00022801"/>
    </source>
</evidence>
<dbReference type="AlphaFoldDB" id="A0A5J5E4D4"/>
<dbReference type="GO" id="GO:0008234">
    <property type="term" value="F:cysteine-type peptidase activity"/>
    <property type="evidence" value="ECO:0007669"/>
    <property type="project" value="UniProtKB-KW"/>
</dbReference>